<reference evidence="2 3" key="1">
    <citation type="submission" date="2017-11" db="EMBL/GenBank/DDBJ databases">
        <title>De-novo sequencing of pomegranate (Punica granatum L.) genome.</title>
        <authorList>
            <person name="Akparov Z."/>
            <person name="Amiraslanov A."/>
            <person name="Hajiyeva S."/>
            <person name="Abbasov M."/>
            <person name="Kaur K."/>
            <person name="Hamwieh A."/>
            <person name="Solovyev V."/>
            <person name="Salamov A."/>
            <person name="Braich B."/>
            <person name="Kosarev P."/>
            <person name="Mahmoud A."/>
            <person name="Hajiyev E."/>
            <person name="Babayeva S."/>
            <person name="Izzatullayeva V."/>
            <person name="Mammadov A."/>
            <person name="Mammadov A."/>
            <person name="Sharifova S."/>
            <person name="Ojaghi J."/>
            <person name="Eynullazada K."/>
            <person name="Bayramov B."/>
            <person name="Abdulazimova A."/>
            <person name="Shahmuradov I."/>
        </authorList>
    </citation>
    <scope>NUCLEOTIDE SEQUENCE [LARGE SCALE GENOMIC DNA]</scope>
    <source>
        <strain evidence="3">cv. AG2017</strain>
        <tissue evidence="2">Leaf</tissue>
    </source>
</reference>
<sequence length="154" mass="16715">MTGSKSIKFMLAYGTLKFGGQYLKKVYGLNCDYPKQSLGRGGPNGKSVGPKGQRPAQLSSSSSSPTPPFFFGFQFSLLLLKRDLLSNLQTHTDLLTSIADCIHPQLPHLQVPILTVWLSTSLLCFVHIPGLSKLIQCALGTDPFACASKDRSAR</sequence>
<comment type="caution">
    <text evidence="2">The sequence shown here is derived from an EMBL/GenBank/DDBJ whole genome shotgun (WGS) entry which is preliminary data.</text>
</comment>
<dbReference type="EMBL" id="PGOL01001831">
    <property type="protein sequence ID" value="PKI53820.1"/>
    <property type="molecule type" value="Genomic_DNA"/>
</dbReference>
<gene>
    <name evidence="2" type="ORF">CRG98_025826</name>
</gene>
<dbReference type="Proteomes" id="UP000233551">
    <property type="component" value="Unassembled WGS sequence"/>
</dbReference>
<evidence type="ECO:0000313" key="2">
    <source>
        <dbReference type="EMBL" id="PKI53820.1"/>
    </source>
</evidence>
<accession>A0A2I0JD24</accession>
<name>A0A2I0JD24_PUNGR</name>
<feature type="region of interest" description="Disordered" evidence="1">
    <location>
        <begin position="40"/>
        <end position="66"/>
    </location>
</feature>
<dbReference type="AlphaFoldDB" id="A0A2I0JD24"/>
<organism evidence="2 3">
    <name type="scientific">Punica granatum</name>
    <name type="common">Pomegranate</name>
    <dbReference type="NCBI Taxonomy" id="22663"/>
    <lineage>
        <taxon>Eukaryota</taxon>
        <taxon>Viridiplantae</taxon>
        <taxon>Streptophyta</taxon>
        <taxon>Embryophyta</taxon>
        <taxon>Tracheophyta</taxon>
        <taxon>Spermatophyta</taxon>
        <taxon>Magnoliopsida</taxon>
        <taxon>eudicotyledons</taxon>
        <taxon>Gunneridae</taxon>
        <taxon>Pentapetalae</taxon>
        <taxon>rosids</taxon>
        <taxon>malvids</taxon>
        <taxon>Myrtales</taxon>
        <taxon>Lythraceae</taxon>
        <taxon>Punica</taxon>
    </lineage>
</organism>
<proteinExistence type="predicted"/>
<feature type="non-terminal residue" evidence="2">
    <location>
        <position position="154"/>
    </location>
</feature>
<protein>
    <submittedName>
        <fullName evidence="2">Uncharacterized protein</fullName>
    </submittedName>
</protein>
<evidence type="ECO:0000256" key="1">
    <source>
        <dbReference type="SAM" id="MobiDB-lite"/>
    </source>
</evidence>
<keyword evidence="3" id="KW-1185">Reference proteome</keyword>
<evidence type="ECO:0000313" key="3">
    <source>
        <dbReference type="Proteomes" id="UP000233551"/>
    </source>
</evidence>